<keyword evidence="1" id="KW-1133">Transmembrane helix</keyword>
<proteinExistence type="predicted"/>
<protein>
    <recommendedName>
        <fullName evidence="2">T6SS Phospholipase effector Tle1-like catalytic domain-containing protein</fullName>
    </recommendedName>
</protein>
<dbReference type="AlphaFoldDB" id="E6VQ24"/>
<accession>E6VQ24</accession>
<dbReference type="PANTHER" id="PTHR33840">
    <property type="match status" value="1"/>
</dbReference>
<name>E6VQ24_RHOPX</name>
<gene>
    <name evidence="3" type="ordered locus">Rpdx1_2098</name>
</gene>
<feature type="transmembrane region" description="Helical" evidence="1">
    <location>
        <begin position="429"/>
        <end position="447"/>
    </location>
</feature>
<dbReference type="HOGENOM" id="CLU_360110_0_0_5"/>
<dbReference type="Proteomes" id="UP000001402">
    <property type="component" value="Chromosome"/>
</dbReference>
<sequence>MPVPKIIILSDGTGNAASSVWRTNVWRMFQALDLRENDQAAKYDDGVGTSSFLPLAILGGAFGYGLKRNVLDCYKFICRNYDHANKSKIYLFGFSRGAFTARVLAGLILQQGLVRADTEGELHNGAVKAYRAYRAQRYHSNLRIEVLFRAIRDFLIVPIIDLVTRQKAYSKIEREKVPNIEFVGVWDTVAAYGFPIDEMTRGISSWIWPLELPNRVLSDHVLCARHALALDDERTTFHPVLWTEQEPGQAAPPPPARIDDQRLVQVWFVGMHSNVGGGYPDDAVAFVPLYWMLTEAQKRGLVFKLAPKADPDTVLWISSSQDKDGRLYDSRAGLGAYYRYGPRKVHDLCNDRFVGVSVPTPLIHESVFGRIDSGCNAYGPLGLPPSYATVKEDGSVVPLGPQTFETPAEATARHKAQELLWNYVWLRRIAYFATLAATLHLAAFAFFHDRNPEHEFESPIRLVSEAVRAIESVLPRQAVRWWTDWYAANPEWFLGGIIVLALLMGWSSALSGRIKDAMRVIWRTRGAVQPIPASTFQNAVYAFRTSKPYTRLIRIGKRHVVPALLVLGLVWTGATALSHLLFNVADSMGAYCEGTKGDIPKVTLGIPQPAKDFQTSSLCSATGLSVAAGYRYEITITVTSPWVDDTIATTPVGFRTSSLEWPTRWVMRSGILLRRILFRPWFRLIARVGEKGVDEYFLDPVLQQNSEASRPVYKATFKSQRSGELFLHVNDAVIGLPWLTSSFFRNNQGAAKVTVRLL</sequence>
<dbReference type="InterPro" id="IPR029058">
    <property type="entry name" value="AB_hydrolase_fold"/>
</dbReference>
<dbReference type="EMBL" id="CP002418">
    <property type="protein sequence ID" value="ADU43701.1"/>
    <property type="molecule type" value="Genomic_DNA"/>
</dbReference>
<evidence type="ECO:0000313" key="4">
    <source>
        <dbReference type="Proteomes" id="UP000001402"/>
    </source>
</evidence>
<feature type="transmembrane region" description="Helical" evidence="1">
    <location>
        <begin position="492"/>
        <end position="510"/>
    </location>
</feature>
<dbReference type="Pfam" id="PF09994">
    <property type="entry name" value="T6SS_Tle1-like_cat"/>
    <property type="match status" value="1"/>
</dbReference>
<keyword evidence="1" id="KW-0472">Membrane</keyword>
<evidence type="ECO:0000259" key="2">
    <source>
        <dbReference type="Pfam" id="PF09994"/>
    </source>
</evidence>
<dbReference type="Gene3D" id="2.60.120.430">
    <property type="entry name" value="Galactose-binding lectin"/>
    <property type="match status" value="1"/>
</dbReference>
<keyword evidence="1" id="KW-0812">Transmembrane</keyword>
<dbReference type="eggNOG" id="COG3673">
    <property type="taxonomic scope" value="Bacteria"/>
</dbReference>
<dbReference type="SUPFAM" id="SSF53474">
    <property type="entry name" value="alpha/beta-Hydrolases"/>
    <property type="match status" value="1"/>
</dbReference>
<feature type="domain" description="T6SS Phospholipase effector Tle1-like catalytic" evidence="2">
    <location>
        <begin position="5"/>
        <end position="295"/>
    </location>
</feature>
<dbReference type="KEGG" id="rpx:Rpdx1_2098"/>
<evidence type="ECO:0000256" key="1">
    <source>
        <dbReference type="SAM" id="Phobius"/>
    </source>
</evidence>
<reference evidence="3" key="1">
    <citation type="submission" date="2010-12" db="EMBL/GenBank/DDBJ databases">
        <title>Complete sequence of Rhodopseudomonas palustris DX-1.</title>
        <authorList>
            <consortium name="US DOE Joint Genome Institute"/>
            <person name="Lucas S."/>
            <person name="Copeland A."/>
            <person name="Lapidus A."/>
            <person name="Cheng J.-F."/>
            <person name="Goodwin L."/>
            <person name="Pitluck S."/>
            <person name="Misra M."/>
            <person name="Chertkov O."/>
            <person name="Detter J.C."/>
            <person name="Han C."/>
            <person name="Tapia R."/>
            <person name="Land M."/>
            <person name="Hauser L."/>
            <person name="Kyrpides N."/>
            <person name="Ivanova N."/>
            <person name="Ovchinnikova G."/>
            <person name="Logan B."/>
            <person name="Oda Y."/>
            <person name="Harwood C."/>
            <person name="Woyke T."/>
        </authorList>
    </citation>
    <scope>NUCLEOTIDE SEQUENCE [LARGE SCALE GENOMIC DNA]</scope>
    <source>
        <strain evidence="3">DX-1</strain>
    </source>
</reference>
<feature type="transmembrane region" description="Helical" evidence="1">
    <location>
        <begin position="560"/>
        <end position="582"/>
    </location>
</feature>
<dbReference type="BioCyc" id="RPAL652103:RPDX1_RS10285-MONOMER"/>
<evidence type="ECO:0000313" key="3">
    <source>
        <dbReference type="EMBL" id="ADU43701.1"/>
    </source>
</evidence>
<dbReference type="InterPro" id="IPR018712">
    <property type="entry name" value="Tle1-like_cat"/>
</dbReference>
<dbReference type="OrthoDB" id="4378831at2"/>
<dbReference type="PANTHER" id="PTHR33840:SF1">
    <property type="entry name" value="TLE1 PHOSPHOLIPASE DOMAIN-CONTAINING PROTEIN"/>
    <property type="match status" value="1"/>
</dbReference>
<organism evidence="3 4">
    <name type="scientific">Rhodopseudomonas palustris (strain DX-1)</name>
    <dbReference type="NCBI Taxonomy" id="652103"/>
    <lineage>
        <taxon>Bacteria</taxon>
        <taxon>Pseudomonadati</taxon>
        <taxon>Pseudomonadota</taxon>
        <taxon>Alphaproteobacteria</taxon>
        <taxon>Hyphomicrobiales</taxon>
        <taxon>Nitrobacteraceae</taxon>
        <taxon>Rhodopseudomonas</taxon>
    </lineage>
</organism>